<name>A0A1H4EGD9_9BACT</name>
<dbReference type="Proteomes" id="UP000199656">
    <property type="component" value="Unassembled WGS sequence"/>
</dbReference>
<dbReference type="STRING" id="408074.SAMN05660909_03711"/>
<protein>
    <submittedName>
        <fullName evidence="2">CubicO group peptidase, beta-lactamase class C family</fullName>
    </submittedName>
</protein>
<dbReference type="InterPro" id="IPR012338">
    <property type="entry name" value="Beta-lactam/transpept-like"/>
</dbReference>
<evidence type="ECO:0000313" key="3">
    <source>
        <dbReference type="Proteomes" id="UP000199656"/>
    </source>
</evidence>
<dbReference type="Pfam" id="PF00144">
    <property type="entry name" value="Beta-lactamase"/>
    <property type="match status" value="1"/>
</dbReference>
<dbReference type="EMBL" id="FNRL01000018">
    <property type="protein sequence ID" value="SEA84083.1"/>
    <property type="molecule type" value="Genomic_DNA"/>
</dbReference>
<feature type="domain" description="Beta-lactamase-related" evidence="1">
    <location>
        <begin position="38"/>
        <end position="334"/>
    </location>
</feature>
<evidence type="ECO:0000313" key="2">
    <source>
        <dbReference type="EMBL" id="SEA84083.1"/>
    </source>
</evidence>
<dbReference type="AlphaFoldDB" id="A0A1H4EGD9"/>
<dbReference type="PANTHER" id="PTHR46825:SF9">
    <property type="entry name" value="BETA-LACTAMASE-RELATED DOMAIN-CONTAINING PROTEIN"/>
    <property type="match status" value="1"/>
</dbReference>
<dbReference type="PANTHER" id="PTHR46825">
    <property type="entry name" value="D-ALANYL-D-ALANINE-CARBOXYPEPTIDASE/ENDOPEPTIDASE AMPH"/>
    <property type="match status" value="1"/>
</dbReference>
<dbReference type="OrthoDB" id="9793489at2"/>
<dbReference type="RefSeq" id="WP_089763422.1">
    <property type="nucleotide sequence ID" value="NZ_BKAT01000031.1"/>
</dbReference>
<reference evidence="3" key="1">
    <citation type="submission" date="2016-10" db="EMBL/GenBank/DDBJ databases">
        <authorList>
            <person name="Varghese N."/>
            <person name="Submissions S."/>
        </authorList>
    </citation>
    <scope>NUCLEOTIDE SEQUENCE [LARGE SCALE GENOMIC DNA]</scope>
    <source>
        <strain evidence="3">DSM 23920</strain>
    </source>
</reference>
<dbReference type="Gene3D" id="3.40.710.10">
    <property type="entry name" value="DD-peptidase/beta-lactamase superfamily"/>
    <property type="match status" value="2"/>
</dbReference>
<evidence type="ECO:0000259" key="1">
    <source>
        <dbReference type="Pfam" id="PF00144"/>
    </source>
</evidence>
<keyword evidence="3" id="KW-1185">Reference proteome</keyword>
<gene>
    <name evidence="2" type="ORF">SAMN05660909_03711</name>
</gene>
<proteinExistence type="predicted"/>
<dbReference type="InterPro" id="IPR050491">
    <property type="entry name" value="AmpC-like"/>
</dbReference>
<dbReference type="InterPro" id="IPR001466">
    <property type="entry name" value="Beta-lactam-related"/>
</dbReference>
<accession>A0A1H4EGD9</accession>
<organism evidence="2 3">
    <name type="scientific">Chitinophaga terrae</name>
    <name type="common">ex Kim and Jung 2007</name>
    <dbReference type="NCBI Taxonomy" id="408074"/>
    <lineage>
        <taxon>Bacteria</taxon>
        <taxon>Pseudomonadati</taxon>
        <taxon>Bacteroidota</taxon>
        <taxon>Chitinophagia</taxon>
        <taxon>Chitinophagales</taxon>
        <taxon>Chitinophagaceae</taxon>
        <taxon>Chitinophaga</taxon>
    </lineage>
</organism>
<dbReference type="SUPFAM" id="SSF56601">
    <property type="entry name" value="beta-lactamase/transpeptidase-like"/>
    <property type="match status" value="1"/>
</dbReference>
<sequence length="394" mass="44375">MAPGLKTVFLIFTIAIFPFKTAKSLAPGDTIPSPFASFEKKLEHLRNRYHIPGFSAGIVYKGRLVWKKGFGYADISLKKVPDEYTLYEIASVTKTFGSILLMQQVEKGTLSLDDPIAKYKINLGARWQSDPRIRLKHLLTHTAMGGDFNGFKPGYQFRYNGFWYQQLGQALTQVSGQSVAENLQQEILDPLQLRHTVPTPDDSASFAVTGQNADSVRQATALPYDWKNKQIVPVTFKYGFGVAAGIRSCVTDLAVYAAAIDEGKFLKPETWNQVFTPFVTPKGKKIQYGLGWFIEEYRGMKVTWHTGWWTGYSALFLRVPEKDLTFIILANSQDLSRPFYHIIHPVPGLPLAMSDPFRRSLNKHISASAFAKAFLDYFVSGSKSSDTEFIQKRL</sequence>